<protein>
    <submittedName>
        <fullName evidence="3">Phosphoesterase RecJ domain-containing protein</fullName>
    </submittedName>
</protein>
<dbReference type="InterPro" id="IPR003156">
    <property type="entry name" value="DHHA1_dom"/>
</dbReference>
<dbReference type="AlphaFoldDB" id="A0A0S3QRE6"/>
<dbReference type="InterPro" id="IPR051319">
    <property type="entry name" value="Oligoribo/pAp-PDE_c-di-AMP_PDE"/>
</dbReference>
<evidence type="ECO:0000313" key="3">
    <source>
        <dbReference type="EMBL" id="BAT70916.1"/>
    </source>
</evidence>
<dbReference type="RefSeq" id="WP_068548662.1">
    <property type="nucleotide sequence ID" value="NZ_AP013035.1"/>
</dbReference>
<dbReference type="OrthoDB" id="9803668at2"/>
<name>A0A0S3QRE6_THET7</name>
<dbReference type="Pfam" id="PF02272">
    <property type="entry name" value="DHHA1"/>
    <property type="match status" value="1"/>
</dbReference>
<dbReference type="PANTHER" id="PTHR47618:SF1">
    <property type="entry name" value="BIFUNCTIONAL OLIGORIBONUCLEASE AND PAP PHOSPHATASE NRNA"/>
    <property type="match status" value="1"/>
</dbReference>
<dbReference type="Pfam" id="PF01368">
    <property type="entry name" value="DHH"/>
    <property type="match status" value="1"/>
</dbReference>
<proteinExistence type="predicted"/>
<dbReference type="PATRIC" id="fig|1298851.3.peg.109"/>
<dbReference type="Proteomes" id="UP000063234">
    <property type="component" value="Chromosome"/>
</dbReference>
<accession>A0A0S3QRE6</accession>
<dbReference type="PANTHER" id="PTHR47618">
    <property type="entry name" value="BIFUNCTIONAL OLIGORIBONUCLEASE AND PAP PHOSPHATASE NRNA"/>
    <property type="match status" value="1"/>
</dbReference>
<feature type="domain" description="DHHA1" evidence="2">
    <location>
        <begin position="221"/>
        <end position="311"/>
    </location>
</feature>
<dbReference type="SUPFAM" id="SSF64182">
    <property type="entry name" value="DHH phosphoesterases"/>
    <property type="match status" value="1"/>
</dbReference>
<dbReference type="Gene3D" id="3.10.310.30">
    <property type="match status" value="1"/>
</dbReference>
<sequence length="314" mass="34552">MRKNVAEALQEAESIACFFHKNPDGDAIGSALAVKNFFGEKVKVYSCDKLPDVFHFLPGASEVIRYNDFSEVEPAQVFLVLDCGDAKRVPGFDPSKAKTIIVIDHHETNDGFGDINLVEPDRSSTAEIVFDVLKELAQPISQEVAECLFTGIYTDTGGFRYSDTTPSTFEAAKQLVELGARPWKVAVEIYESSPVRRIKLLGLCLETLQLHLEGKVASLYVTLDMYKKTGALPEDTEDFVNYARGIKGVEVGIFMRELYEGGVKVSLRSKEKVNVAKVARELGGGGHQNAAGCELNMGIREALKILLEKIAQQL</sequence>
<evidence type="ECO:0000259" key="1">
    <source>
        <dbReference type="Pfam" id="PF01368"/>
    </source>
</evidence>
<feature type="domain" description="DDH" evidence="1">
    <location>
        <begin position="15"/>
        <end position="152"/>
    </location>
</feature>
<evidence type="ECO:0000313" key="4">
    <source>
        <dbReference type="Proteomes" id="UP000063234"/>
    </source>
</evidence>
<dbReference type="STRING" id="1298851.TST_0106"/>
<organism evidence="3 4">
    <name type="scientific">Thermosulfidibacter takaii (strain DSM 17441 / JCM 13301 / NBRC 103674 / ABI70S6)</name>
    <dbReference type="NCBI Taxonomy" id="1298851"/>
    <lineage>
        <taxon>Bacteria</taxon>
        <taxon>Pseudomonadati</taxon>
        <taxon>Thermosulfidibacterota</taxon>
        <taxon>Thermosulfidibacteria</taxon>
        <taxon>Thermosulfidibacterales</taxon>
        <taxon>Thermosulfidibacteraceae</taxon>
    </lineage>
</organism>
<reference evidence="4" key="1">
    <citation type="journal article" date="2018" name="Science">
        <title>A primordial and reversible TCA cycle in a facultatively chemolithoautotrophic thermophile.</title>
        <authorList>
            <person name="Nunoura T."/>
            <person name="Chikaraishi Y."/>
            <person name="Izaki R."/>
            <person name="Suwa T."/>
            <person name="Sato T."/>
            <person name="Harada T."/>
            <person name="Mori K."/>
            <person name="Kato Y."/>
            <person name="Miyazaki M."/>
            <person name="Shimamura S."/>
            <person name="Yanagawa K."/>
            <person name="Shuto A."/>
            <person name="Ohkouchi N."/>
            <person name="Fujita N."/>
            <person name="Takaki Y."/>
            <person name="Atomi H."/>
            <person name="Takai K."/>
        </authorList>
    </citation>
    <scope>NUCLEOTIDE SEQUENCE [LARGE SCALE GENOMIC DNA]</scope>
    <source>
        <strain evidence="4">DSM 17441 / JCM 13301 / NBRC 103674 / ABI70S6</strain>
    </source>
</reference>
<dbReference type="Gene3D" id="3.90.1640.10">
    <property type="entry name" value="inorganic pyrophosphatase (n-terminal core)"/>
    <property type="match status" value="1"/>
</dbReference>
<dbReference type="EMBL" id="AP013035">
    <property type="protein sequence ID" value="BAT70916.1"/>
    <property type="molecule type" value="Genomic_DNA"/>
</dbReference>
<dbReference type="GO" id="GO:0003676">
    <property type="term" value="F:nucleic acid binding"/>
    <property type="evidence" value="ECO:0007669"/>
    <property type="project" value="InterPro"/>
</dbReference>
<dbReference type="InterPro" id="IPR038763">
    <property type="entry name" value="DHH_sf"/>
</dbReference>
<dbReference type="InterPro" id="IPR001667">
    <property type="entry name" value="DDH_dom"/>
</dbReference>
<gene>
    <name evidence="3" type="ORF">TST_0106</name>
</gene>
<dbReference type="KEGG" id="ttk:TST_0106"/>
<evidence type="ECO:0000259" key="2">
    <source>
        <dbReference type="Pfam" id="PF02272"/>
    </source>
</evidence>
<keyword evidence="4" id="KW-1185">Reference proteome</keyword>